<dbReference type="HOGENOM" id="CLU_1064110_0_0_9"/>
<proteinExistence type="predicted"/>
<reference evidence="2" key="1">
    <citation type="submission" date="2009-09" db="EMBL/GenBank/DDBJ databases">
        <title>The complete chromosome of Alicyclobacillus acidocaldarius subsp. acidocaldarius DSM 446.</title>
        <authorList>
            <consortium name="US DOE Joint Genome Institute (JGI-PGF)"/>
            <person name="Lucas S."/>
            <person name="Copeland A."/>
            <person name="Lapidus A."/>
            <person name="Glavina del Rio T."/>
            <person name="Dalin E."/>
            <person name="Tice H."/>
            <person name="Bruce D."/>
            <person name="Goodwin L."/>
            <person name="Pitluck S."/>
            <person name="Kyrpides N."/>
            <person name="Mavromatis K."/>
            <person name="Ivanova N."/>
            <person name="Ovchinnikova G."/>
            <person name="Chertkov O."/>
            <person name="Sims D."/>
            <person name="Brettin T."/>
            <person name="Detter J.C."/>
            <person name="Han C."/>
            <person name="Larimer F."/>
            <person name="Land M."/>
            <person name="Hauser L."/>
            <person name="Markowitz V."/>
            <person name="Cheng J.-F."/>
            <person name="Hugenholtz P."/>
            <person name="Woyke T."/>
            <person name="Wu D."/>
            <person name="Pukall R."/>
            <person name="Klenk H.-P."/>
            <person name="Eisen J.A."/>
        </authorList>
    </citation>
    <scope>NUCLEOTIDE SEQUENCE [LARGE SCALE GENOMIC DNA]</scope>
    <source>
        <strain evidence="2">ATCC 27009 / DSM 446 / BCRC 14685 / JCM 5260 / KCTC 1825 / NBRC 15652 / NCIMB 11725 / NRRL B-14509 / 104-IA</strain>
    </source>
</reference>
<reference evidence="1 2" key="2">
    <citation type="journal article" date="2010" name="Stand. Genomic Sci.">
        <title>Complete genome sequence of Alicyclobacillus acidocaldarius type strain (104-IA).</title>
        <authorList>
            <person name="Mavromatis K."/>
            <person name="Sikorski J."/>
            <person name="Lapidus A."/>
            <person name="Glavina Del Rio T."/>
            <person name="Copeland A."/>
            <person name="Tice H."/>
            <person name="Cheng J.F."/>
            <person name="Lucas S."/>
            <person name="Chen F."/>
            <person name="Nolan M."/>
            <person name="Bruce D."/>
            <person name="Goodwin L."/>
            <person name="Pitluck S."/>
            <person name="Ivanova N."/>
            <person name="Ovchinnikova G."/>
            <person name="Pati A."/>
            <person name="Chen A."/>
            <person name="Palaniappan K."/>
            <person name="Land M."/>
            <person name="Hauser L."/>
            <person name="Chang Y.J."/>
            <person name="Jeffries C.D."/>
            <person name="Chain P."/>
            <person name="Meincke L."/>
            <person name="Sims D."/>
            <person name="Chertkov O."/>
            <person name="Han C."/>
            <person name="Brettin T."/>
            <person name="Detter J.C."/>
            <person name="Wahrenburg C."/>
            <person name="Rohde M."/>
            <person name="Pukall R."/>
            <person name="Goker M."/>
            <person name="Bristow J."/>
            <person name="Eisen J.A."/>
            <person name="Markowitz V."/>
            <person name="Hugenholtz P."/>
            <person name="Klenk H.P."/>
            <person name="Kyrpides N.C."/>
        </authorList>
    </citation>
    <scope>NUCLEOTIDE SEQUENCE [LARGE SCALE GENOMIC DNA]</scope>
    <source>
        <strain evidence="2">ATCC 27009 / DSM 446 / BCRC 14685 / JCM 5260 / KCTC 1825 / NBRC 15652 / NCIMB 11725 / NRRL B-14509 / 104-IA</strain>
    </source>
</reference>
<evidence type="ECO:0000313" key="1">
    <source>
        <dbReference type="EMBL" id="ACV59512.1"/>
    </source>
</evidence>
<protein>
    <submittedName>
        <fullName evidence="1">Uncharacterized protein</fullName>
    </submittedName>
</protein>
<keyword evidence="2" id="KW-1185">Reference proteome</keyword>
<sequence>MSISMVRGVSERMDSAAFLHAFHDIVSHAILLDRASSKLLYALVRMAAHEPRVVAQISLALDQQTLIERHLHTIVYMYREGWGNRERANRRTEMGDAELDITDHNLVQNAKAVLSDQHACARELVRTLATLVRSRMGGRSKDEPAIEPILVQLSDCAVRARLTALKRGHMYAALLGIGIRHEQLGAGTEDAVEREISVLRIKMGDFPLSTSTYRLTARSNLAWLELLWRHQRHLFVACDPEHRLWLNIRGPWESLRNEERL</sequence>
<dbReference type="EMBL" id="CP001727">
    <property type="protein sequence ID" value="ACV59512.1"/>
    <property type="molecule type" value="Genomic_DNA"/>
</dbReference>
<dbReference type="KEGG" id="aac:Aaci_2507"/>
<organism evidence="1 2">
    <name type="scientific">Alicyclobacillus acidocaldarius subsp. acidocaldarius (strain ATCC 27009 / DSM 446 / BCRC 14685 / JCM 5260 / KCTC 1825 / NBRC 15652 / NCIMB 11725 / NRRL B-14509 / 104-IA)</name>
    <name type="common">Bacillus acidocaldarius</name>
    <dbReference type="NCBI Taxonomy" id="521098"/>
    <lineage>
        <taxon>Bacteria</taxon>
        <taxon>Bacillati</taxon>
        <taxon>Bacillota</taxon>
        <taxon>Bacilli</taxon>
        <taxon>Bacillales</taxon>
        <taxon>Alicyclobacillaceae</taxon>
        <taxon>Alicyclobacillus</taxon>
    </lineage>
</organism>
<accession>C8WSM7</accession>
<dbReference type="AlphaFoldDB" id="C8WSM7"/>
<dbReference type="STRING" id="521098.Aaci_2507"/>
<dbReference type="Proteomes" id="UP000001917">
    <property type="component" value="Chromosome"/>
</dbReference>
<gene>
    <name evidence="1" type="ordered locus">Aaci_2507</name>
</gene>
<evidence type="ECO:0000313" key="2">
    <source>
        <dbReference type="Proteomes" id="UP000001917"/>
    </source>
</evidence>
<name>C8WSM7_ALIAD</name>